<evidence type="ECO:0000259" key="6">
    <source>
        <dbReference type="Pfam" id="PF00281"/>
    </source>
</evidence>
<dbReference type="InterPro" id="IPR002132">
    <property type="entry name" value="Ribosomal_uL5"/>
</dbReference>
<dbReference type="Pfam" id="PF00673">
    <property type="entry name" value="Ribosomal_L5_C"/>
    <property type="match status" value="1"/>
</dbReference>
<accession>A0AAE0U5S6</accession>
<dbReference type="FunFam" id="3.30.1440.10:FF:000001">
    <property type="entry name" value="50S ribosomal protein L5"/>
    <property type="match status" value="1"/>
</dbReference>
<dbReference type="InterPro" id="IPR022803">
    <property type="entry name" value="Ribosomal_uL5_dom_sf"/>
</dbReference>
<evidence type="ECO:0000256" key="3">
    <source>
        <dbReference type="ARBA" id="ARBA00023274"/>
    </source>
</evidence>
<dbReference type="AlphaFoldDB" id="A0AAE0U5S6"/>
<dbReference type="GO" id="GO:1990904">
    <property type="term" value="C:ribonucleoprotein complex"/>
    <property type="evidence" value="ECO:0007669"/>
    <property type="project" value="UniProtKB-KW"/>
</dbReference>
<evidence type="ECO:0000256" key="1">
    <source>
        <dbReference type="ARBA" id="ARBA00008553"/>
    </source>
</evidence>
<keyword evidence="2 8" id="KW-0689">Ribosomal protein</keyword>
<gene>
    <name evidence="8" type="ORF">B0T20DRAFT_422793</name>
</gene>
<evidence type="ECO:0000256" key="2">
    <source>
        <dbReference type="ARBA" id="ARBA00022980"/>
    </source>
</evidence>
<dbReference type="GO" id="GO:0005840">
    <property type="term" value="C:ribosome"/>
    <property type="evidence" value="ECO:0007669"/>
    <property type="project" value="UniProtKB-KW"/>
</dbReference>
<feature type="region of interest" description="Disordered" evidence="5">
    <location>
        <begin position="59"/>
        <end position="113"/>
    </location>
</feature>
<dbReference type="InterPro" id="IPR031309">
    <property type="entry name" value="Ribosomal_uL5_C"/>
</dbReference>
<evidence type="ECO:0000256" key="5">
    <source>
        <dbReference type="SAM" id="MobiDB-lite"/>
    </source>
</evidence>
<reference evidence="8" key="2">
    <citation type="submission" date="2023-07" db="EMBL/GenBank/DDBJ databases">
        <authorList>
            <consortium name="Lawrence Berkeley National Laboratory"/>
            <person name="Haridas S."/>
            <person name="Hensen N."/>
            <person name="Bonometti L."/>
            <person name="Westerberg I."/>
            <person name="Brannstrom I.O."/>
            <person name="Guillou S."/>
            <person name="Cros-Aarteil S."/>
            <person name="Calhoun S."/>
            <person name="Kuo A."/>
            <person name="Mondo S."/>
            <person name="Pangilinan J."/>
            <person name="Riley R."/>
            <person name="LaButti K."/>
            <person name="Andreopoulos B."/>
            <person name="Lipzen A."/>
            <person name="Chen C."/>
            <person name="Yanf M."/>
            <person name="Daum C."/>
            <person name="Ng V."/>
            <person name="Clum A."/>
            <person name="Steindorff A."/>
            <person name="Ohm R."/>
            <person name="Martin F."/>
            <person name="Silar P."/>
            <person name="Natvig D."/>
            <person name="Lalanne C."/>
            <person name="Gautier V."/>
            <person name="Ament-velasquez S.L."/>
            <person name="Kruys A."/>
            <person name="Hutchinson M.I."/>
            <person name="Powell A.J."/>
            <person name="Barry K."/>
            <person name="Miller A.N."/>
            <person name="Grigoriev I.V."/>
            <person name="Debuchy R."/>
            <person name="Gladieux P."/>
            <person name="Thoren M.H."/>
            <person name="Johannesson H."/>
        </authorList>
    </citation>
    <scope>NUCLEOTIDE SEQUENCE</scope>
    <source>
        <strain evidence="8">FGSC 1904</strain>
    </source>
</reference>
<comment type="caution">
    <text evidence="8">The sequence shown here is derived from an EMBL/GenBank/DDBJ whole genome shotgun (WGS) entry which is preliminary data.</text>
</comment>
<name>A0AAE0U5S6_SORBR</name>
<dbReference type="SUPFAM" id="SSF55282">
    <property type="entry name" value="RL5-like"/>
    <property type="match status" value="1"/>
</dbReference>
<evidence type="ECO:0000259" key="7">
    <source>
        <dbReference type="Pfam" id="PF00673"/>
    </source>
</evidence>
<dbReference type="InterPro" id="IPR031310">
    <property type="entry name" value="Ribosomal_uL5_N"/>
</dbReference>
<dbReference type="Gene3D" id="3.30.1440.10">
    <property type="match status" value="1"/>
</dbReference>
<organism evidence="8 9">
    <name type="scientific">Sordaria brevicollis</name>
    <dbReference type="NCBI Taxonomy" id="83679"/>
    <lineage>
        <taxon>Eukaryota</taxon>
        <taxon>Fungi</taxon>
        <taxon>Dikarya</taxon>
        <taxon>Ascomycota</taxon>
        <taxon>Pezizomycotina</taxon>
        <taxon>Sordariomycetes</taxon>
        <taxon>Sordariomycetidae</taxon>
        <taxon>Sordariales</taxon>
        <taxon>Sordariaceae</taxon>
        <taxon>Sordaria</taxon>
    </lineage>
</organism>
<protein>
    <recommendedName>
        <fullName evidence="4">Large ribosomal subunit protein uL5m</fullName>
    </recommendedName>
</protein>
<dbReference type="Proteomes" id="UP001281003">
    <property type="component" value="Unassembled WGS sequence"/>
</dbReference>
<feature type="compositionally biased region" description="Basic and acidic residues" evidence="5">
    <location>
        <begin position="67"/>
        <end position="84"/>
    </location>
</feature>
<dbReference type="GO" id="GO:0003735">
    <property type="term" value="F:structural constituent of ribosome"/>
    <property type="evidence" value="ECO:0007669"/>
    <property type="project" value="InterPro"/>
</dbReference>
<dbReference type="Pfam" id="PF00281">
    <property type="entry name" value="Ribosomal_L5"/>
    <property type="match status" value="1"/>
</dbReference>
<evidence type="ECO:0000313" key="9">
    <source>
        <dbReference type="Proteomes" id="UP001281003"/>
    </source>
</evidence>
<comment type="similarity">
    <text evidence="1">Belongs to the universal ribosomal protein uL5 family.</text>
</comment>
<dbReference type="GO" id="GO:0006412">
    <property type="term" value="P:translation"/>
    <property type="evidence" value="ECO:0007669"/>
    <property type="project" value="InterPro"/>
</dbReference>
<feature type="domain" description="Large ribosomal subunit protein uL5 N-terminal" evidence="6">
    <location>
        <begin position="197"/>
        <end position="249"/>
    </location>
</feature>
<dbReference type="PANTHER" id="PTHR11994">
    <property type="entry name" value="60S RIBOSOMAL PROTEIN L11-RELATED"/>
    <property type="match status" value="1"/>
</dbReference>
<keyword evidence="3" id="KW-0687">Ribonucleoprotein</keyword>
<feature type="domain" description="Large ribosomal subunit protein uL5 C-terminal" evidence="7">
    <location>
        <begin position="255"/>
        <end position="353"/>
    </location>
</feature>
<sequence length="356" mass="39356">MATSLRGVSRSARALQPFSSTQFASVRRCASTQAPGSGATPAAASKNIPDLAELETRSALEAPLPSAEDKKDFRPWKRAADRKARLPSSRYQYHPPKYNRGPLHPIQSPPSSDPIARDFVPGPFNMPRLKETFRTNLASDLMTLAYIHIPPGTPKKEPTERLRSWEGDSPYFANRARRAPRGAPELPIRERDITFRNIPEIKEITVSTFVPAGLKDPNVLIVARAVLLAMTGSVPEMTKSKNSVVQWQLQANKTAGCKTTIYGNAAWEFLDRMIHLVFPRIKDWKGVKGSTGDGSGNVQFGLNPEDVQLFPEVECNYDMYPAKMIPGCHIAIKTTATSDRQAKLLLQGLGIPFYST</sequence>
<reference evidence="8" key="1">
    <citation type="journal article" date="2023" name="Mol. Phylogenet. Evol.">
        <title>Genome-scale phylogeny and comparative genomics of the fungal order Sordariales.</title>
        <authorList>
            <person name="Hensen N."/>
            <person name="Bonometti L."/>
            <person name="Westerberg I."/>
            <person name="Brannstrom I.O."/>
            <person name="Guillou S."/>
            <person name="Cros-Aarteil S."/>
            <person name="Calhoun S."/>
            <person name="Haridas S."/>
            <person name="Kuo A."/>
            <person name="Mondo S."/>
            <person name="Pangilinan J."/>
            <person name="Riley R."/>
            <person name="LaButti K."/>
            <person name="Andreopoulos B."/>
            <person name="Lipzen A."/>
            <person name="Chen C."/>
            <person name="Yan M."/>
            <person name="Daum C."/>
            <person name="Ng V."/>
            <person name="Clum A."/>
            <person name="Steindorff A."/>
            <person name="Ohm R.A."/>
            <person name="Martin F."/>
            <person name="Silar P."/>
            <person name="Natvig D.O."/>
            <person name="Lalanne C."/>
            <person name="Gautier V."/>
            <person name="Ament-Velasquez S.L."/>
            <person name="Kruys A."/>
            <person name="Hutchinson M.I."/>
            <person name="Powell A.J."/>
            <person name="Barry K."/>
            <person name="Miller A.N."/>
            <person name="Grigoriev I.V."/>
            <person name="Debuchy R."/>
            <person name="Gladieux P."/>
            <person name="Hiltunen Thoren M."/>
            <person name="Johannesson H."/>
        </authorList>
    </citation>
    <scope>NUCLEOTIDE SEQUENCE</scope>
    <source>
        <strain evidence="8">FGSC 1904</strain>
    </source>
</reference>
<keyword evidence="9" id="KW-1185">Reference proteome</keyword>
<dbReference type="EMBL" id="JAUTDP010000012">
    <property type="protein sequence ID" value="KAK3392001.1"/>
    <property type="molecule type" value="Genomic_DNA"/>
</dbReference>
<evidence type="ECO:0000313" key="8">
    <source>
        <dbReference type="EMBL" id="KAK3392001.1"/>
    </source>
</evidence>
<proteinExistence type="inferred from homology"/>
<evidence type="ECO:0000256" key="4">
    <source>
        <dbReference type="ARBA" id="ARBA00040368"/>
    </source>
</evidence>
<feature type="region of interest" description="Disordered" evidence="5">
    <location>
        <begin position="1"/>
        <end position="24"/>
    </location>
</feature>